<evidence type="ECO:0000259" key="2">
    <source>
        <dbReference type="Pfam" id="PF13229"/>
    </source>
</evidence>
<keyword evidence="4" id="KW-1185">Reference proteome</keyword>
<sequence length="381" mass="39845">MGCRAGYPTGAAAGEGARTHRGLGSPEGTPVMRRGFRGLTTLVMATLVVAGCSSREATPPIPTADDADGYQVRWPAGLQPPGEALDCPDGGEQVATAEELQDGLETALPGDVIQLADGEYEGQFRITKAGTRDEPIWLCGSRDAVLHGQDVEQGTVLRLVGGSHWNLVGFTVRTAKKGLMVEGSNESLIQGLSVHDIGDEAIHLKGASSGNVVRDNDISDTGNRREQFGEGVYVGSAESNWCEETACEPDRSDRNIVMDNVISGTTSEAVDVKEGTSGGVVVGNVFDGDSLTGDADSWVDVKGNRWLVQDNRGNASPRTGFEVQSVVDGWGDGNVLAGNSGDVNGADLGIDVRGGEGNVVTCDNDFEGTDEAKFNVECVST</sequence>
<comment type="caution">
    <text evidence="3">The sequence shown here is derived from an EMBL/GenBank/DDBJ whole genome shotgun (WGS) entry which is preliminary data.</text>
</comment>
<dbReference type="InterPro" id="IPR012334">
    <property type="entry name" value="Pectin_lyas_fold"/>
</dbReference>
<feature type="region of interest" description="Disordered" evidence="1">
    <location>
        <begin position="1"/>
        <end position="31"/>
    </location>
</feature>
<gene>
    <name evidence="3" type="ORF">AB2L28_20690</name>
</gene>
<dbReference type="InterPro" id="IPR011050">
    <property type="entry name" value="Pectin_lyase_fold/virulence"/>
</dbReference>
<dbReference type="InterPro" id="IPR039448">
    <property type="entry name" value="Beta_helix"/>
</dbReference>
<proteinExistence type="predicted"/>
<dbReference type="Pfam" id="PF13229">
    <property type="entry name" value="Beta_helix"/>
    <property type="match status" value="1"/>
</dbReference>
<accession>A0ABV4I7K9</accession>
<reference evidence="3 4" key="1">
    <citation type="submission" date="2024-07" db="EMBL/GenBank/DDBJ databases">
        <authorList>
            <person name="Thanompreechachai J."/>
            <person name="Duangmal K."/>
        </authorList>
    </citation>
    <scope>NUCLEOTIDE SEQUENCE [LARGE SCALE GENOMIC DNA]</scope>
    <source>
        <strain evidence="3 4">TBRC 1896</strain>
    </source>
</reference>
<dbReference type="Gene3D" id="2.160.20.10">
    <property type="entry name" value="Single-stranded right-handed beta-helix, Pectin lyase-like"/>
    <property type="match status" value="1"/>
</dbReference>
<evidence type="ECO:0000256" key="1">
    <source>
        <dbReference type="SAM" id="MobiDB-lite"/>
    </source>
</evidence>
<dbReference type="InterPro" id="IPR006626">
    <property type="entry name" value="PbH1"/>
</dbReference>
<organism evidence="3 4">
    <name type="scientific">Kineococcus mangrovi</name>
    <dbReference type="NCBI Taxonomy" id="1660183"/>
    <lineage>
        <taxon>Bacteria</taxon>
        <taxon>Bacillati</taxon>
        <taxon>Actinomycetota</taxon>
        <taxon>Actinomycetes</taxon>
        <taxon>Kineosporiales</taxon>
        <taxon>Kineosporiaceae</taxon>
        <taxon>Kineococcus</taxon>
    </lineage>
</organism>
<protein>
    <submittedName>
        <fullName evidence="3">Nitrous oxide reductase family maturation protein NosD</fullName>
    </submittedName>
</protein>
<dbReference type="Proteomes" id="UP001566476">
    <property type="component" value="Unassembled WGS sequence"/>
</dbReference>
<dbReference type="SMART" id="SM00710">
    <property type="entry name" value="PbH1"/>
    <property type="match status" value="5"/>
</dbReference>
<name>A0ABV4I7K9_9ACTN</name>
<dbReference type="SUPFAM" id="SSF51126">
    <property type="entry name" value="Pectin lyase-like"/>
    <property type="match status" value="1"/>
</dbReference>
<evidence type="ECO:0000313" key="4">
    <source>
        <dbReference type="Proteomes" id="UP001566476"/>
    </source>
</evidence>
<feature type="domain" description="Right handed beta helix" evidence="2">
    <location>
        <begin position="160"/>
        <end position="288"/>
    </location>
</feature>
<dbReference type="EMBL" id="JBGGTQ010000017">
    <property type="protein sequence ID" value="MEZ0494662.1"/>
    <property type="molecule type" value="Genomic_DNA"/>
</dbReference>
<evidence type="ECO:0000313" key="3">
    <source>
        <dbReference type="EMBL" id="MEZ0494662.1"/>
    </source>
</evidence>
<dbReference type="RefSeq" id="WP_370720893.1">
    <property type="nucleotide sequence ID" value="NZ_JBGGTQ010000017.1"/>
</dbReference>